<dbReference type="EMBL" id="AZBU02000011">
    <property type="protein sequence ID" value="TKR61588.1"/>
    <property type="molecule type" value="Genomic_DNA"/>
</dbReference>
<evidence type="ECO:0000313" key="1">
    <source>
        <dbReference type="EMBL" id="TKR61588.1"/>
    </source>
</evidence>
<reference evidence="1 2" key="1">
    <citation type="journal article" date="2015" name="Genome Biol.">
        <title>Comparative genomics of Steinernema reveals deeply conserved gene regulatory networks.</title>
        <authorList>
            <person name="Dillman A.R."/>
            <person name="Macchietto M."/>
            <person name="Porter C.F."/>
            <person name="Rogers A."/>
            <person name="Williams B."/>
            <person name="Antoshechkin I."/>
            <person name="Lee M.M."/>
            <person name="Goodwin Z."/>
            <person name="Lu X."/>
            <person name="Lewis E.E."/>
            <person name="Goodrich-Blair H."/>
            <person name="Stock S.P."/>
            <person name="Adams B.J."/>
            <person name="Sternberg P.W."/>
            <person name="Mortazavi A."/>
        </authorList>
    </citation>
    <scope>NUCLEOTIDE SEQUENCE [LARGE SCALE GENOMIC DNA]</scope>
    <source>
        <strain evidence="1 2">ALL</strain>
    </source>
</reference>
<keyword evidence="2" id="KW-1185">Reference proteome</keyword>
<evidence type="ECO:0000313" key="2">
    <source>
        <dbReference type="Proteomes" id="UP000298663"/>
    </source>
</evidence>
<protein>
    <submittedName>
        <fullName evidence="1">Uncharacterized protein</fullName>
    </submittedName>
</protein>
<sequence length="108" mass="12108">MFFFRIRVHSANPNLANSKQKSRSKNRAIKSDWSEVGVGCHVVNSGCYCLLLHVSRAEEQEVIWSVGERGLSAGECLGGEDNRMEIEEWDCFEGAGQVILNPEPRNLL</sequence>
<gene>
    <name evidence="1" type="ORF">L596_028681</name>
</gene>
<organism evidence="1 2">
    <name type="scientific">Steinernema carpocapsae</name>
    <name type="common">Entomopathogenic nematode</name>
    <dbReference type="NCBI Taxonomy" id="34508"/>
    <lineage>
        <taxon>Eukaryota</taxon>
        <taxon>Metazoa</taxon>
        <taxon>Ecdysozoa</taxon>
        <taxon>Nematoda</taxon>
        <taxon>Chromadorea</taxon>
        <taxon>Rhabditida</taxon>
        <taxon>Tylenchina</taxon>
        <taxon>Panagrolaimomorpha</taxon>
        <taxon>Strongyloidoidea</taxon>
        <taxon>Steinernematidae</taxon>
        <taxon>Steinernema</taxon>
    </lineage>
</organism>
<dbReference type="AlphaFoldDB" id="A0A4U5LZ34"/>
<proteinExistence type="predicted"/>
<accession>A0A4U5LZ34</accession>
<comment type="caution">
    <text evidence="1">The sequence shown here is derived from an EMBL/GenBank/DDBJ whole genome shotgun (WGS) entry which is preliminary data.</text>
</comment>
<dbReference type="Proteomes" id="UP000298663">
    <property type="component" value="Unassembled WGS sequence"/>
</dbReference>
<reference evidence="1 2" key="2">
    <citation type="journal article" date="2019" name="G3 (Bethesda)">
        <title>Hybrid Assembly of the Genome of the Entomopathogenic Nematode Steinernema carpocapsae Identifies the X-Chromosome.</title>
        <authorList>
            <person name="Serra L."/>
            <person name="Macchietto M."/>
            <person name="Macias-Munoz A."/>
            <person name="McGill C.J."/>
            <person name="Rodriguez I.M."/>
            <person name="Rodriguez B."/>
            <person name="Murad R."/>
            <person name="Mortazavi A."/>
        </authorList>
    </citation>
    <scope>NUCLEOTIDE SEQUENCE [LARGE SCALE GENOMIC DNA]</scope>
    <source>
        <strain evidence="1 2">ALL</strain>
    </source>
</reference>
<name>A0A4U5LZ34_STECR</name>